<accession>A0A9P5X318</accession>
<keyword evidence="2" id="KW-1185">Reference proteome</keyword>
<name>A0A9P5X318_9AGAR</name>
<organism evidence="1 2">
    <name type="scientific">Macrolepiota fuliginosa MF-IS2</name>
    <dbReference type="NCBI Taxonomy" id="1400762"/>
    <lineage>
        <taxon>Eukaryota</taxon>
        <taxon>Fungi</taxon>
        <taxon>Dikarya</taxon>
        <taxon>Basidiomycota</taxon>
        <taxon>Agaricomycotina</taxon>
        <taxon>Agaricomycetes</taxon>
        <taxon>Agaricomycetidae</taxon>
        <taxon>Agaricales</taxon>
        <taxon>Agaricineae</taxon>
        <taxon>Agaricaceae</taxon>
        <taxon>Macrolepiota</taxon>
    </lineage>
</organism>
<comment type="caution">
    <text evidence="1">The sequence shown here is derived from an EMBL/GenBank/DDBJ whole genome shotgun (WGS) entry which is preliminary data.</text>
</comment>
<sequence>MYTSTCIPLNKTTLLLLHAPKPVVVQVTIKHAGNSIINELSQFYLNHHEISNAIEILLNAHLSTPLPPSTHTVEITGDGFTLHGTRRPWPYGQTIRVTWGDEIVKPAEDKWTFVVHATAVSRL</sequence>
<proteinExistence type="predicted"/>
<evidence type="ECO:0000313" key="2">
    <source>
        <dbReference type="Proteomes" id="UP000807342"/>
    </source>
</evidence>
<dbReference type="OrthoDB" id="2748218at2759"/>
<dbReference type="EMBL" id="MU151517">
    <property type="protein sequence ID" value="KAF9443115.1"/>
    <property type="molecule type" value="Genomic_DNA"/>
</dbReference>
<dbReference type="AlphaFoldDB" id="A0A9P5X318"/>
<protein>
    <submittedName>
        <fullName evidence="1">Uncharacterized protein</fullName>
    </submittedName>
</protein>
<gene>
    <name evidence="1" type="ORF">P691DRAFT_680199</name>
</gene>
<dbReference type="Proteomes" id="UP000807342">
    <property type="component" value="Unassembled WGS sequence"/>
</dbReference>
<evidence type="ECO:0000313" key="1">
    <source>
        <dbReference type="EMBL" id="KAF9443115.1"/>
    </source>
</evidence>
<reference evidence="1" key="1">
    <citation type="submission" date="2020-11" db="EMBL/GenBank/DDBJ databases">
        <authorList>
            <consortium name="DOE Joint Genome Institute"/>
            <person name="Ahrendt S."/>
            <person name="Riley R."/>
            <person name="Andreopoulos W."/>
            <person name="Labutti K."/>
            <person name="Pangilinan J."/>
            <person name="Ruiz-Duenas F.J."/>
            <person name="Barrasa J.M."/>
            <person name="Sanchez-Garcia M."/>
            <person name="Camarero S."/>
            <person name="Miyauchi S."/>
            <person name="Serrano A."/>
            <person name="Linde D."/>
            <person name="Babiker R."/>
            <person name="Drula E."/>
            <person name="Ayuso-Fernandez I."/>
            <person name="Pacheco R."/>
            <person name="Padilla G."/>
            <person name="Ferreira P."/>
            <person name="Barriuso J."/>
            <person name="Kellner H."/>
            <person name="Castanera R."/>
            <person name="Alfaro M."/>
            <person name="Ramirez L."/>
            <person name="Pisabarro A.G."/>
            <person name="Kuo A."/>
            <person name="Tritt A."/>
            <person name="Lipzen A."/>
            <person name="He G."/>
            <person name="Yan M."/>
            <person name="Ng V."/>
            <person name="Cullen D."/>
            <person name="Martin F."/>
            <person name="Rosso M.-N."/>
            <person name="Henrissat B."/>
            <person name="Hibbett D."/>
            <person name="Martinez A.T."/>
            <person name="Grigoriev I.V."/>
        </authorList>
    </citation>
    <scope>NUCLEOTIDE SEQUENCE</scope>
    <source>
        <strain evidence="1">MF-IS2</strain>
    </source>
</reference>